<protein>
    <recommendedName>
        <fullName evidence="2">PPM-type phosphatase domain-containing protein</fullName>
    </recommendedName>
</protein>
<comment type="caution">
    <text evidence="3">The sequence shown here is derived from an EMBL/GenBank/DDBJ whole genome shotgun (WGS) entry which is preliminary data.</text>
</comment>
<dbReference type="PROSITE" id="PS51746">
    <property type="entry name" value="PPM_2"/>
    <property type="match status" value="1"/>
</dbReference>
<evidence type="ECO:0000259" key="2">
    <source>
        <dbReference type="PROSITE" id="PS51746"/>
    </source>
</evidence>
<gene>
    <name evidence="3" type="ORF">RJ640_022600</name>
</gene>
<feature type="compositionally biased region" description="Acidic residues" evidence="1">
    <location>
        <begin position="22"/>
        <end position="43"/>
    </location>
</feature>
<feature type="region of interest" description="Disordered" evidence="1">
    <location>
        <begin position="15"/>
        <end position="47"/>
    </location>
</feature>
<dbReference type="InterPro" id="IPR001932">
    <property type="entry name" value="PPM-type_phosphatase-like_dom"/>
</dbReference>
<keyword evidence="4" id="KW-1185">Reference proteome</keyword>
<dbReference type="SUPFAM" id="SSF81606">
    <property type="entry name" value="PP2C-like"/>
    <property type="match status" value="1"/>
</dbReference>
<dbReference type="Pfam" id="PF00481">
    <property type="entry name" value="PP2C"/>
    <property type="match status" value="2"/>
</dbReference>
<reference evidence="3" key="1">
    <citation type="submission" date="2022-12" db="EMBL/GenBank/DDBJ databases">
        <title>Draft genome assemblies for two species of Escallonia (Escalloniales).</title>
        <authorList>
            <person name="Chanderbali A."/>
            <person name="Dervinis C."/>
            <person name="Anghel I."/>
            <person name="Soltis D."/>
            <person name="Soltis P."/>
            <person name="Zapata F."/>
        </authorList>
    </citation>
    <scope>NUCLEOTIDE SEQUENCE</scope>
    <source>
        <strain evidence="3">UCBG92.1500</strain>
        <tissue evidence="3">Leaf</tissue>
    </source>
</reference>
<proteinExistence type="predicted"/>
<evidence type="ECO:0000313" key="4">
    <source>
        <dbReference type="Proteomes" id="UP001187471"/>
    </source>
</evidence>
<dbReference type="InterPro" id="IPR015655">
    <property type="entry name" value="PP2C"/>
</dbReference>
<organism evidence="3 4">
    <name type="scientific">Escallonia rubra</name>
    <dbReference type="NCBI Taxonomy" id="112253"/>
    <lineage>
        <taxon>Eukaryota</taxon>
        <taxon>Viridiplantae</taxon>
        <taxon>Streptophyta</taxon>
        <taxon>Embryophyta</taxon>
        <taxon>Tracheophyta</taxon>
        <taxon>Spermatophyta</taxon>
        <taxon>Magnoliopsida</taxon>
        <taxon>eudicotyledons</taxon>
        <taxon>Gunneridae</taxon>
        <taxon>Pentapetalae</taxon>
        <taxon>asterids</taxon>
        <taxon>campanulids</taxon>
        <taxon>Escalloniales</taxon>
        <taxon>Escalloniaceae</taxon>
        <taxon>Escallonia</taxon>
    </lineage>
</organism>
<evidence type="ECO:0000313" key="3">
    <source>
        <dbReference type="EMBL" id="KAK2983128.1"/>
    </source>
</evidence>
<sequence>MRTRLGIDVDALRTEITHLQGDDDGEEEDEHQSDGEAEGDDDDTRGLYEDNEKKYLSHRVTHGSHLVQGNMGHGMENYIVAKSKKLNGDQLGLYAIFDGHCRKTNFRADLESMIRRAYEATDNDILENVSGARGDLTAVTTILINGRKLVVANVGDSRAVLSKNGNVPRVDGELAMTREFGDGRLKDHISAELDVSIETIDENTEFIILASDGLWKVIMSSAS</sequence>
<dbReference type="GO" id="GO:0004722">
    <property type="term" value="F:protein serine/threonine phosphatase activity"/>
    <property type="evidence" value="ECO:0007669"/>
    <property type="project" value="InterPro"/>
</dbReference>
<dbReference type="SMART" id="SM00332">
    <property type="entry name" value="PP2Cc"/>
    <property type="match status" value="1"/>
</dbReference>
<dbReference type="EMBL" id="JAVXUO010001354">
    <property type="protein sequence ID" value="KAK2983128.1"/>
    <property type="molecule type" value="Genomic_DNA"/>
</dbReference>
<dbReference type="Proteomes" id="UP001187471">
    <property type="component" value="Unassembled WGS sequence"/>
</dbReference>
<dbReference type="PANTHER" id="PTHR47992">
    <property type="entry name" value="PROTEIN PHOSPHATASE"/>
    <property type="match status" value="1"/>
</dbReference>
<feature type="domain" description="PPM-type phosphatase" evidence="2">
    <location>
        <begin position="72"/>
        <end position="223"/>
    </location>
</feature>
<accession>A0AA88UID3</accession>
<evidence type="ECO:0000256" key="1">
    <source>
        <dbReference type="SAM" id="MobiDB-lite"/>
    </source>
</evidence>
<name>A0AA88UID3_9ASTE</name>
<dbReference type="CDD" id="cd00143">
    <property type="entry name" value="PP2Cc"/>
    <property type="match status" value="1"/>
</dbReference>
<dbReference type="AlphaFoldDB" id="A0AA88UID3"/>
<dbReference type="Gene3D" id="3.60.40.10">
    <property type="entry name" value="PPM-type phosphatase domain"/>
    <property type="match status" value="2"/>
</dbReference>
<dbReference type="InterPro" id="IPR036457">
    <property type="entry name" value="PPM-type-like_dom_sf"/>
</dbReference>